<proteinExistence type="predicted"/>
<evidence type="ECO:0000313" key="1">
    <source>
        <dbReference type="EMBL" id="QJW98408.1"/>
    </source>
</evidence>
<dbReference type="Proteomes" id="UP000503447">
    <property type="component" value="Chromosome"/>
</dbReference>
<dbReference type="EMBL" id="CP053452">
    <property type="protein sequence ID" value="QJW98408.1"/>
    <property type="molecule type" value="Genomic_DNA"/>
</dbReference>
<sequence length="54" mass="5726">MNVIAVVITAKPDEPESPPGHFESDVTSKMSPTAMAIPARGITIQLSAMICHFS</sequence>
<dbReference type="AlphaFoldDB" id="A0A6M5YWV1"/>
<reference evidence="2" key="1">
    <citation type="submission" date="2020-05" db="EMBL/GenBank/DDBJ databases">
        <title>Frigoriglobus tundricola gen. nov., sp. nov., a psychrotolerant cellulolytic planctomycete of the family Gemmataceae with two divergent copies of 16S rRNA gene.</title>
        <authorList>
            <person name="Kulichevskaya I.S."/>
            <person name="Ivanova A.A."/>
            <person name="Naumoff D.G."/>
            <person name="Beletsky A.V."/>
            <person name="Rijpstra W.I.C."/>
            <person name="Sinninghe Damste J.S."/>
            <person name="Mardanov A.V."/>
            <person name="Ravin N.V."/>
            <person name="Dedysh S.N."/>
        </authorList>
    </citation>
    <scope>NUCLEOTIDE SEQUENCE [LARGE SCALE GENOMIC DNA]</scope>
    <source>
        <strain evidence="2">PL17</strain>
    </source>
</reference>
<protein>
    <submittedName>
        <fullName evidence="1">Uncharacterized protein</fullName>
    </submittedName>
</protein>
<name>A0A6M5YWV1_9BACT</name>
<evidence type="ECO:0000313" key="2">
    <source>
        <dbReference type="Proteomes" id="UP000503447"/>
    </source>
</evidence>
<accession>A0A6M5YWV1</accession>
<keyword evidence="2" id="KW-1185">Reference proteome</keyword>
<organism evidence="1 2">
    <name type="scientific">Frigoriglobus tundricola</name>
    <dbReference type="NCBI Taxonomy" id="2774151"/>
    <lineage>
        <taxon>Bacteria</taxon>
        <taxon>Pseudomonadati</taxon>
        <taxon>Planctomycetota</taxon>
        <taxon>Planctomycetia</taxon>
        <taxon>Gemmatales</taxon>
        <taxon>Gemmataceae</taxon>
        <taxon>Frigoriglobus</taxon>
    </lineage>
</organism>
<dbReference type="KEGG" id="ftj:FTUN_5998"/>
<gene>
    <name evidence="1" type="ORF">FTUN_5998</name>
</gene>